<feature type="domain" description="Putative zinc-finger" evidence="8">
    <location>
        <begin position="8"/>
        <end position="38"/>
    </location>
</feature>
<proteinExistence type="predicted"/>
<evidence type="ECO:0000256" key="7">
    <source>
        <dbReference type="SAM" id="Phobius"/>
    </source>
</evidence>
<keyword evidence="5 7" id="KW-0472">Membrane</keyword>
<dbReference type="GO" id="GO:0016989">
    <property type="term" value="F:sigma factor antagonist activity"/>
    <property type="evidence" value="ECO:0007669"/>
    <property type="project" value="TreeGrafter"/>
</dbReference>
<keyword evidence="10" id="KW-1185">Reference proteome</keyword>
<dbReference type="Gene3D" id="1.10.10.1320">
    <property type="entry name" value="Anti-sigma factor, zinc-finger domain"/>
    <property type="match status" value="1"/>
</dbReference>
<reference evidence="9 10" key="1">
    <citation type="submission" date="2023-06" db="EMBL/GenBank/DDBJ databases">
        <authorList>
            <person name="Oyuntsetseg B."/>
            <person name="Kim S.B."/>
        </authorList>
    </citation>
    <scope>NUCLEOTIDE SEQUENCE [LARGE SCALE GENOMIC DNA]</scope>
    <source>
        <strain evidence="9 10">2-15</strain>
    </source>
</reference>
<evidence type="ECO:0000256" key="4">
    <source>
        <dbReference type="ARBA" id="ARBA00023015"/>
    </source>
</evidence>
<evidence type="ECO:0000256" key="6">
    <source>
        <dbReference type="ARBA" id="ARBA00023163"/>
    </source>
</evidence>
<keyword evidence="4" id="KW-0805">Transcription regulation</keyword>
<dbReference type="InterPro" id="IPR041916">
    <property type="entry name" value="Anti_sigma_zinc_sf"/>
</dbReference>
<dbReference type="EMBL" id="CP127294">
    <property type="protein sequence ID" value="WIX75248.1"/>
    <property type="molecule type" value="Genomic_DNA"/>
</dbReference>
<keyword evidence="3 7" id="KW-1133">Transmembrane helix</keyword>
<dbReference type="AlphaFoldDB" id="A0A9Y2MRU2"/>
<dbReference type="KEGG" id="acab:QRX50_27340"/>
<gene>
    <name evidence="9" type="ORF">QRX50_27340</name>
</gene>
<comment type="subcellular location">
    <subcellularLocation>
        <location evidence="1">Membrane</location>
        <topology evidence="1">Single-pass membrane protein</topology>
    </subcellularLocation>
</comment>
<dbReference type="GO" id="GO:0006417">
    <property type="term" value="P:regulation of translation"/>
    <property type="evidence" value="ECO:0007669"/>
    <property type="project" value="TreeGrafter"/>
</dbReference>
<dbReference type="PANTHER" id="PTHR37461">
    <property type="entry name" value="ANTI-SIGMA-K FACTOR RSKA"/>
    <property type="match status" value="1"/>
</dbReference>
<evidence type="ECO:0000256" key="1">
    <source>
        <dbReference type="ARBA" id="ARBA00004167"/>
    </source>
</evidence>
<dbReference type="Proteomes" id="UP001236014">
    <property type="component" value="Chromosome"/>
</dbReference>
<dbReference type="RefSeq" id="WP_285966024.1">
    <property type="nucleotide sequence ID" value="NZ_CP127294.1"/>
</dbReference>
<evidence type="ECO:0000259" key="8">
    <source>
        <dbReference type="Pfam" id="PF13490"/>
    </source>
</evidence>
<evidence type="ECO:0000313" key="9">
    <source>
        <dbReference type="EMBL" id="WIX75248.1"/>
    </source>
</evidence>
<organism evidence="9 10">
    <name type="scientific">Amycolatopsis carbonis</name>
    <dbReference type="NCBI Taxonomy" id="715471"/>
    <lineage>
        <taxon>Bacteria</taxon>
        <taxon>Bacillati</taxon>
        <taxon>Actinomycetota</taxon>
        <taxon>Actinomycetes</taxon>
        <taxon>Pseudonocardiales</taxon>
        <taxon>Pseudonocardiaceae</taxon>
        <taxon>Amycolatopsis</taxon>
    </lineage>
</organism>
<evidence type="ECO:0000256" key="5">
    <source>
        <dbReference type="ARBA" id="ARBA00023136"/>
    </source>
</evidence>
<evidence type="ECO:0000313" key="10">
    <source>
        <dbReference type="Proteomes" id="UP001236014"/>
    </source>
</evidence>
<accession>A0A9Y2MRU2</accession>
<keyword evidence="6" id="KW-0804">Transcription</keyword>
<keyword evidence="2 7" id="KW-0812">Transmembrane</keyword>
<dbReference type="GO" id="GO:0016020">
    <property type="term" value="C:membrane"/>
    <property type="evidence" value="ECO:0007669"/>
    <property type="project" value="UniProtKB-SubCell"/>
</dbReference>
<feature type="transmembrane region" description="Helical" evidence="7">
    <location>
        <begin position="103"/>
        <end position="123"/>
    </location>
</feature>
<dbReference type="Pfam" id="PF13490">
    <property type="entry name" value="zf-HC2"/>
    <property type="match status" value="1"/>
</dbReference>
<name>A0A9Y2MRU2_9PSEU</name>
<evidence type="ECO:0000256" key="2">
    <source>
        <dbReference type="ARBA" id="ARBA00022692"/>
    </source>
</evidence>
<protein>
    <submittedName>
        <fullName evidence="9">Zf-HC2 domain-containing protein</fullName>
    </submittedName>
</protein>
<evidence type="ECO:0000256" key="3">
    <source>
        <dbReference type="ARBA" id="ARBA00022989"/>
    </source>
</evidence>
<dbReference type="InterPro" id="IPR051474">
    <property type="entry name" value="Anti-sigma-K/W_factor"/>
</dbReference>
<sequence>MSAVEQEHAQLGAYVLGALDPAEAVEFERHLTTCAQCRFELKDFGALREALDEVPPEAFLDGPPEGGDLLLQRTLRRIRAEEEQARPAESTAAPSRTGSRRGLAIAAAAVVAAVALGGGVFIGRQTAPEPAQQVAVPGTRDVAATNGATGASLAASVIPAAGWVKVHVAVKGIPAGEKCKLVVTDKTGAKWDAGSWLVSEKWSTQGFGLDGSALVAPADVASVGIVTLDGRDLVSARV</sequence>
<dbReference type="PANTHER" id="PTHR37461:SF1">
    <property type="entry name" value="ANTI-SIGMA-K FACTOR RSKA"/>
    <property type="match status" value="1"/>
</dbReference>
<dbReference type="InterPro" id="IPR027383">
    <property type="entry name" value="Znf_put"/>
</dbReference>